<dbReference type="PROSITE" id="PS00687">
    <property type="entry name" value="ALDEHYDE_DEHYDR_GLU"/>
    <property type="match status" value="1"/>
</dbReference>
<dbReference type="PANTHER" id="PTHR43570:SF16">
    <property type="entry name" value="ALDEHYDE DEHYDROGENASE TYPE III, ISOFORM Q"/>
    <property type="match status" value="1"/>
</dbReference>
<protein>
    <recommendedName>
        <fullName evidence="4">Aldehyde dehydrogenase</fullName>
    </recommendedName>
</protein>
<feature type="domain" description="Aldehyde dehydrogenase" evidence="8">
    <location>
        <begin position="14"/>
        <end position="428"/>
    </location>
</feature>
<evidence type="ECO:0000313" key="9">
    <source>
        <dbReference type="EMBL" id="TVY05377.1"/>
    </source>
</evidence>
<comment type="caution">
    <text evidence="9">The sequence shown here is derived from an EMBL/GenBank/DDBJ whole genome shotgun (WGS) entry which is preliminary data.</text>
</comment>
<reference evidence="9 10" key="1">
    <citation type="submission" date="2019-07" db="EMBL/GenBank/DDBJ databases">
        <authorList>
            <person name="Kim J."/>
        </authorList>
    </citation>
    <scope>NUCLEOTIDE SEQUENCE [LARGE SCALE GENOMIC DNA]</scope>
    <source>
        <strain evidence="9 10">JC52</strain>
    </source>
</reference>
<dbReference type="Gene3D" id="3.40.605.10">
    <property type="entry name" value="Aldehyde Dehydrogenase, Chain A, domain 1"/>
    <property type="match status" value="1"/>
</dbReference>
<feature type="active site" evidence="5">
    <location>
        <position position="244"/>
    </location>
</feature>
<evidence type="ECO:0000256" key="5">
    <source>
        <dbReference type="PIRSR" id="PIRSR036492-1"/>
    </source>
</evidence>
<dbReference type="EMBL" id="VNJI01000060">
    <property type="protein sequence ID" value="TVY05377.1"/>
    <property type="molecule type" value="Genomic_DNA"/>
</dbReference>
<dbReference type="OrthoDB" id="9762913at2"/>
<dbReference type="PANTHER" id="PTHR43570">
    <property type="entry name" value="ALDEHYDE DEHYDROGENASE"/>
    <property type="match status" value="1"/>
</dbReference>
<dbReference type="GO" id="GO:0005737">
    <property type="term" value="C:cytoplasm"/>
    <property type="evidence" value="ECO:0007669"/>
    <property type="project" value="TreeGrafter"/>
</dbReference>
<dbReference type="Gene3D" id="3.40.309.10">
    <property type="entry name" value="Aldehyde Dehydrogenase, Chain A, domain 2"/>
    <property type="match status" value="1"/>
</dbReference>
<dbReference type="InterPro" id="IPR016163">
    <property type="entry name" value="Ald_DH_C"/>
</dbReference>
<dbReference type="AlphaFoldDB" id="A0A559JZU7"/>
<keyword evidence="10" id="KW-1185">Reference proteome</keyword>
<evidence type="ECO:0000256" key="3">
    <source>
        <dbReference type="ARBA" id="ARBA00023027"/>
    </source>
</evidence>
<dbReference type="GO" id="GO:0006081">
    <property type="term" value="P:aldehyde metabolic process"/>
    <property type="evidence" value="ECO:0007669"/>
    <property type="project" value="InterPro"/>
</dbReference>
<dbReference type="InterPro" id="IPR016160">
    <property type="entry name" value="Ald_DH_CS_CYS"/>
</dbReference>
<keyword evidence="2 4" id="KW-0560">Oxidoreductase</keyword>
<dbReference type="RefSeq" id="WP_144854112.1">
    <property type="nucleotide sequence ID" value="NZ_VNJI01000060.1"/>
</dbReference>
<comment type="similarity">
    <text evidence="1 4 7">Belongs to the aldehyde dehydrogenase family.</text>
</comment>
<evidence type="ECO:0000259" key="8">
    <source>
        <dbReference type="Pfam" id="PF00171"/>
    </source>
</evidence>
<keyword evidence="3" id="KW-0520">NAD</keyword>
<evidence type="ECO:0000256" key="7">
    <source>
        <dbReference type="RuleBase" id="RU003345"/>
    </source>
</evidence>
<dbReference type="Proteomes" id="UP000317036">
    <property type="component" value="Unassembled WGS sequence"/>
</dbReference>
<name>A0A559JZU7_9BACL</name>
<evidence type="ECO:0000256" key="2">
    <source>
        <dbReference type="ARBA" id="ARBA00023002"/>
    </source>
</evidence>
<dbReference type="InterPro" id="IPR015590">
    <property type="entry name" value="Aldehyde_DH_dom"/>
</dbReference>
<organism evidence="9 10">
    <name type="scientific">Paenibacillus cremeus</name>
    <dbReference type="NCBI Taxonomy" id="2163881"/>
    <lineage>
        <taxon>Bacteria</taxon>
        <taxon>Bacillati</taxon>
        <taxon>Bacillota</taxon>
        <taxon>Bacilli</taxon>
        <taxon>Bacillales</taxon>
        <taxon>Paenibacillaceae</taxon>
        <taxon>Paenibacillus</taxon>
    </lineage>
</organism>
<proteinExistence type="inferred from homology"/>
<evidence type="ECO:0000256" key="4">
    <source>
        <dbReference type="PIRNR" id="PIRNR036492"/>
    </source>
</evidence>
<dbReference type="GO" id="GO:0004029">
    <property type="term" value="F:aldehyde dehydrogenase (NAD+) activity"/>
    <property type="evidence" value="ECO:0007669"/>
    <property type="project" value="TreeGrafter"/>
</dbReference>
<gene>
    <name evidence="9" type="ORF">FPZ49_30520</name>
</gene>
<dbReference type="SUPFAM" id="SSF53720">
    <property type="entry name" value="ALDH-like"/>
    <property type="match status" value="1"/>
</dbReference>
<evidence type="ECO:0000256" key="6">
    <source>
        <dbReference type="PROSITE-ProRule" id="PRU10007"/>
    </source>
</evidence>
<dbReference type="InterPro" id="IPR012394">
    <property type="entry name" value="Aldehyde_DH_NAD(P)"/>
</dbReference>
<dbReference type="InterPro" id="IPR029510">
    <property type="entry name" value="Ald_DH_CS_GLU"/>
</dbReference>
<dbReference type="PROSITE" id="PS00070">
    <property type="entry name" value="ALDEHYDE_DEHYDR_CYS"/>
    <property type="match status" value="1"/>
</dbReference>
<dbReference type="FunFam" id="3.40.309.10:FF:000003">
    <property type="entry name" value="Aldehyde dehydrogenase"/>
    <property type="match status" value="1"/>
</dbReference>
<dbReference type="InterPro" id="IPR016162">
    <property type="entry name" value="Ald_DH_N"/>
</dbReference>
<evidence type="ECO:0000313" key="10">
    <source>
        <dbReference type="Proteomes" id="UP000317036"/>
    </source>
</evidence>
<dbReference type="PIRSF" id="PIRSF036492">
    <property type="entry name" value="ALDH"/>
    <property type="match status" value="1"/>
</dbReference>
<dbReference type="Pfam" id="PF00171">
    <property type="entry name" value="Aldedh"/>
    <property type="match status" value="1"/>
</dbReference>
<evidence type="ECO:0000256" key="1">
    <source>
        <dbReference type="ARBA" id="ARBA00009986"/>
    </source>
</evidence>
<dbReference type="FunFam" id="3.40.605.10:FF:000004">
    <property type="entry name" value="Aldehyde dehydrogenase"/>
    <property type="match status" value="1"/>
</dbReference>
<dbReference type="CDD" id="cd07136">
    <property type="entry name" value="ALDH_YwdH-P39616"/>
    <property type="match status" value="1"/>
</dbReference>
<sequence length="456" mass="50880">MSTHAALIHKQTTYFRSRETLPLAFRKQALKRLADAIRAYESDIIQALKQDLNKSEFEAYSSEVGIVLKEIRFMLQHLSKWARPRKVRTPMTHIGSSGKLLYEPYGVALIIAPWNFPFQLAVLPLIGAIAAGNCAIVKPSELTPNTAEVLAWLIGETFLEEYITVVLGGVETSQSLLAEKVDKIFYTGGTEVGKVVMKAAAMHLTPVTLELGGKSPCIVHKDARLKLAAKRIAWGKFMNAGQTCVAPDYVYVHEDVKEEFLTELMQATALLYGADPLADDTYTRVISAKHFDRLQRLMPGGEVVFGGKSDRDSLRMEPTVLVHADMGHSLMQEEIFGPLLPVLTYTDIEQVLQFVNSRPKPLALYLFSESERLQRHVLEHASFGGGCVNDTVYHYTSPYLPFGGVGSSGMGAYHGESSFQCFSHRKSVLKQTTLLDIPFRYPHLKNGLKRIKMFLK</sequence>
<accession>A0A559JZU7</accession>
<feature type="active site" evidence="5 6">
    <location>
        <position position="210"/>
    </location>
</feature>
<dbReference type="InterPro" id="IPR016161">
    <property type="entry name" value="Ald_DH/histidinol_DH"/>
</dbReference>